<accession>A0A0U1QMW0</accession>
<dbReference type="Proteomes" id="UP000035553">
    <property type="component" value="Unassembled WGS sequence"/>
</dbReference>
<dbReference type="PANTHER" id="PTHR43016:SF13">
    <property type="entry name" value="PRESEQUENCE PROTEASE, MITOCHONDRIAL"/>
    <property type="match status" value="1"/>
</dbReference>
<dbReference type="Pfam" id="PF00675">
    <property type="entry name" value="Peptidase_M16"/>
    <property type="match status" value="1"/>
</dbReference>
<evidence type="ECO:0000313" key="2">
    <source>
        <dbReference type="EMBL" id="KLI02149.1"/>
    </source>
</evidence>
<organism evidence="2 3">
    <name type="scientific">Sporolactobacillus inulinus CASD</name>
    <dbReference type="NCBI Taxonomy" id="1069536"/>
    <lineage>
        <taxon>Bacteria</taxon>
        <taxon>Bacillati</taxon>
        <taxon>Bacillota</taxon>
        <taxon>Bacilli</taxon>
        <taxon>Bacillales</taxon>
        <taxon>Sporolactobacillaceae</taxon>
        <taxon>Sporolactobacillus</taxon>
    </lineage>
</organism>
<dbReference type="EMBL" id="AFVQ02000123">
    <property type="protein sequence ID" value="KLI02149.1"/>
    <property type="molecule type" value="Genomic_DNA"/>
</dbReference>
<reference evidence="2 3" key="1">
    <citation type="journal article" date="2011" name="J. Bacteriol.">
        <title>Draft genome sequence of Sporolactobacillus inulinus strain CASD, an efficient D-lactic acid-producing bacterium with high-concentration lactate tolerance capability.</title>
        <authorList>
            <person name="Yu B."/>
            <person name="Su F."/>
            <person name="Wang L."/>
            <person name="Xu K."/>
            <person name="Zhao B."/>
            <person name="Xu P."/>
        </authorList>
    </citation>
    <scope>NUCLEOTIDE SEQUENCE [LARGE SCALE GENOMIC DNA]</scope>
    <source>
        <strain evidence="2 3">CASD</strain>
    </source>
</reference>
<dbReference type="GO" id="GO:0016485">
    <property type="term" value="P:protein processing"/>
    <property type="evidence" value="ECO:0007669"/>
    <property type="project" value="TreeGrafter"/>
</dbReference>
<evidence type="ECO:0000259" key="1">
    <source>
        <dbReference type="SMART" id="SM01264"/>
    </source>
</evidence>
<dbReference type="GO" id="GO:0004222">
    <property type="term" value="F:metalloendopeptidase activity"/>
    <property type="evidence" value="ECO:0007669"/>
    <property type="project" value="TreeGrafter"/>
</dbReference>
<proteinExistence type="predicted"/>
<dbReference type="PANTHER" id="PTHR43016">
    <property type="entry name" value="PRESEQUENCE PROTEASE"/>
    <property type="match status" value="1"/>
</dbReference>
<dbReference type="STRING" id="1069536.SINU_09650"/>
<gene>
    <name evidence="2" type="ORF">SINU_09650</name>
</gene>
<keyword evidence="3" id="KW-1185">Reference proteome</keyword>
<dbReference type="Gene3D" id="3.30.830.10">
    <property type="entry name" value="Metalloenzyme, LuxS/M16 peptidase-like"/>
    <property type="match status" value="4"/>
</dbReference>
<feature type="domain" description="Peptidase M16C associated" evidence="1">
    <location>
        <begin position="465"/>
        <end position="715"/>
    </location>
</feature>
<dbReference type="OrthoDB" id="9762027at2"/>
<dbReference type="AlphaFoldDB" id="A0A0U1QMW0"/>
<dbReference type="SMART" id="SM01264">
    <property type="entry name" value="M16C_associated"/>
    <property type="match status" value="1"/>
</dbReference>
<dbReference type="InterPro" id="IPR013578">
    <property type="entry name" value="Peptidase_M16C_assoc"/>
</dbReference>
<protein>
    <submittedName>
        <fullName evidence="2">Peptidase M16</fullName>
    </submittedName>
</protein>
<sequence>MEALTQNKLVHGFRLLNKDSIQDIHSDAYVLAHEKSGARLLFLKNDDDNKVFSISFRTPPENNTGVFHILEHSVLCGSDKYPVKEPFVELLKGSLNTFLNAFTFSDKTMYPVASKNGKDFQNLMDVYLDAVFHPNIYKYKEILQQEGWHYELENADDPLHYKGVVYNEMKGAFSSPEGLLMRANQSSLFPDTAYGFESGGDPLYIPDLTYDYFVDCHKKYYSPANSYIFLYGNLDLEEKLAFLDKEYLSAYERIDVDSSIAVQKPIGKINETIKEYPVLPDSDLKDKTYLSMNFAVSESTNPETYLAFDILDYILLDSPAAPLKKAILDAGIGQDVFGAYDNSIRQPFFSINVKNANEDQKEAFKKVVFDTLRQYVKDGLDKKQIEAAINVKEFQLREADYGSMPKGLIYSIMAMDSWLYDEDPFMHLKFEDSLAKIKQALTSNYFEKLIDQYLLHSNHQTFVTIAPSKTIADKEAKLVEKKLADVKENLSADGVNQIIEETKKLKERQSSADKPEDLRKIPMLSLSDIDRKAEELPLEEVAVDGVKTLKHELETNKIAYVSLYFDASNVPADQISTLTLLQEILGRVDTENYKYADLVSEINIQSGGIDFDNQTFGDKADDDAYTPKFSVKTKVLTEKLPQAFGLIHEIIYHTKFDNGARIREIVKEIKSRIEMSFNQNGQSVVVRRLGSYFSQAAAYGEKLRGLDFYRFITDLDKNWDARFSEFSQSLASLAKLLFNKAGLVISVTGDSSIFSAVEKEFPVLDLQEQAATPERGAQKLPEPEAKNEGLMTSSKVQYAAKGANFKALGYDYSGKLQVLKKILSLDYLWNHVRVMGGAYGCGLALESAGNMVFWSYRDPNLKETMAVYDQAAAFAESFDADDYEMTKYIIGTLSDLETPQTPRAKGSVADAQYFKKITQADIQETRDNVLDTKQGDIKAFGKLLKAVTDQGLVCVLGSETKIKENQDLFKQCVNVFD</sequence>
<dbReference type="InterPro" id="IPR007863">
    <property type="entry name" value="Peptidase_M16_C"/>
</dbReference>
<dbReference type="Pfam" id="PF05193">
    <property type="entry name" value="Peptidase_M16_C"/>
    <property type="match status" value="1"/>
</dbReference>
<dbReference type="Pfam" id="PF22516">
    <property type="entry name" value="PreP_C"/>
    <property type="match status" value="1"/>
</dbReference>
<dbReference type="Pfam" id="PF08367">
    <property type="entry name" value="M16C_assoc"/>
    <property type="match status" value="1"/>
</dbReference>
<name>A0A0U1QMW0_9BACL</name>
<dbReference type="InterPro" id="IPR011249">
    <property type="entry name" value="Metalloenz_LuxS/M16"/>
</dbReference>
<dbReference type="SUPFAM" id="SSF63411">
    <property type="entry name" value="LuxS/MPP-like metallohydrolase"/>
    <property type="match status" value="4"/>
</dbReference>
<dbReference type="RefSeq" id="WP_010025116.1">
    <property type="nucleotide sequence ID" value="NZ_AFVQ02000123.1"/>
</dbReference>
<dbReference type="GO" id="GO:0046872">
    <property type="term" value="F:metal ion binding"/>
    <property type="evidence" value="ECO:0007669"/>
    <property type="project" value="InterPro"/>
</dbReference>
<evidence type="ECO:0000313" key="3">
    <source>
        <dbReference type="Proteomes" id="UP000035553"/>
    </source>
</evidence>
<dbReference type="InterPro" id="IPR055130">
    <property type="entry name" value="PreP_C"/>
</dbReference>
<comment type="caution">
    <text evidence="2">The sequence shown here is derived from an EMBL/GenBank/DDBJ whole genome shotgun (WGS) entry which is preliminary data.</text>
</comment>
<dbReference type="FunFam" id="3.30.830.10:FF:000034">
    <property type="entry name" value="presequence protease 1, chloroplastic/mitochondrial"/>
    <property type="match status" value="1"/>
</dbReference>
<dbReference type="InterPro" id="IPR011765">
    <property type="entry name" value="Pept_M16_N"/>
</dbReference>